<dbReference type="KEGG" id="otm:OSB_27700"/>
<dbReference type="InterPro" id="IPR016181">
    <property type="entry name" value="Acyl_CoA_acyltransferase"/>
</dbReference>
<dbReference type="Pfam" id="PF13302">
    <property type="entry name" value="Acetyltransf_3"/>
    <property type="match status" value="1"/>
</dbReference>
<protein>
    <submittedName>
        <fullName evidence="1">Uncharacterized protein</fullName>
    </submittedName>
</protein>
<dbReference type="RefSeq" id="WP_049835509.1">
    <property type="nucleotide sequence ID" value="NZ_CP012160.1"/>
</dbReference>
<dbReference type="InterPro" id="IPR051531">
    <property type="entry name" value="N-acetyltransferase"/>
</dbReference>
<proteinExistence type="predicted"/>
<evidence type="ECO:0000313" key="1">
    <source>
        <dbReference type="EMBL" id="AKS47294.1"/>
    </source>
</evidence>
<organism evidence="1 2">
    <name type="scientific">Octadecabacter temperatus</name>
    <dbReference type="NCBI Taxonomy" id="1458307"/>
    <lineage>
        <taxon>Bacteria</taxon>
        <taxon>Pseudomonadati</taxon>
        <taxon>Pseudomonadota</taxon>
        <taxon>Alphaproteobacteria</taxon>
        <taxon>Rhodobacterales</taxon>
        <taxon>Roseobacteraceae</taxon>
        <taxon>Octadecabacter</taxon>
    </lineage>
</organism>
<dbReference type="AlphaFoldDB" id="A0A0K0Y8J9"/>
<dbReference type="STRING" id="1458307.OSB_27700"/>
<dbReference type="Gene3D" id="3.40.630.30">
    <property type="match status" value="1"/>
</dbReference>
<dbReference type="GO" id="GO:0016747">
    <property type="term" value="F:acyltransferase activity, transferring groups other than amino-acyl groups"/>
    <property type="evidence" value="ECO:0007669"/>
    <property type="project" value="InterPro"/>
</dbReference>
<dbReference type="InterPro" id="IPR000182">
    <property type="entry name" value="GNAT_dom"/>
</dbReference>
<dbReference type="PANTHER" id="PTHR43792:SF16">
    <property type="entry name" value="N-ACETYLTRANSFERASE DOMAIN-CONTAINING PROTEIN"/>
    <property type="match status" value="1"/>
</dbReference>
<dbReference type="Proteomes" id="UP000067444">
    <property type="component" value="Chromosome"/>
</dbReference>
<gene>
    <name evidence="1" type="ORF">OSB_27700</name>
</gene>
<dbReference type="PANTHER" id="PTHR43792">
    <property type="entry name" value="GNAT FAMILY, PUTATIVE (AFU_ORTHOLOGUE AFUA_3G00765)-RELATED-RELATED"/>
    <property type="match status" value="1"/>
</dbReference>
<reference evidence="1 2" key="1">
    <citation type="journal article" date="2015" name="Genome Announc.">
        <title>Closed Genome Sequence of Octadecabacter temperatus SB1, the First Mesophilic Species of the Genus Octadecabacter.</title>
        <authorList>
            <person name="Voget S."/>
            <person name="Billerbeck S."/>
            <person name="Simon M."/>
            <person name="Daniel R."/>
        </authorList>
    </citation>
    <scope>NUCLEOTIDE SEQUENCE [LARGE SCALE GENOMIC DNA]</scope>
    <source>
        <strain evidence="1 2">SB1</strain>
    </source>
</reference>
<dbReference type="OrthoDB" id="6293260at2"/>
<evidence type="ECO:0000313" key="2">
    <source>
        <dbReference type="Proteomes" id="UP000067444"/>
    </source>
</evidence>
<accession>A0A0K0Y8J9</accession>
<dbReference type="SUPFAM" id="SSF55729">
    <property type="entry name" value="Acyl-CoA N-acyltransferases (Nat)"/>
    <property type="match status" value="1"/>
</dbReference>
<dbReference type="EMBL" id="CP012160">
    <property type="protein sequence ID" value="AKS47294.1"/>
    <property type="molecule type" value="Genomic_DNA"/>
</dbReference>
<sequence length="187" mass="20248">MSLTVTIPTLETERLVLRPPQLSDAKAFMAFLMSKRAKFVGGPVAEGYAARSFASFPGQWMLRGYGYFIGALKSDPETPLGGFGVFHPVNIEEPEFGWALYDAAHEGKGFATEAMRTVIPWAWDVIGTNTAQSHIDEGNDASVAVAKALGATFDAEETRIANAPGGNFDDEDGPQVNIWRHHKGAMT</sequence>
<keyword evidence="2" id="KW-1185">Reference proteome</keyword>
<name>A0A0K0Y8J9_9RHOB</name>